<reference evidence="2" key="2">
    <citation type="journal article" date="2022" name="Microb. Genom.">
        <title>A chromosome-scale genome assembly of the tomato pathogen Cladosporium fulvum reveals a compartmentalized genome architecture and the presence of a dispensable chromosome.</title>
        <authorList>
            <person name="Zaccaron A.Z."/>
            <person name="Chen L.H."/>
            <person name="Samaras A."/>
            <person name="Stergiopoulos I."/>
        </authorList>
    </citation>
    <scope>NUCLEOTIDE SEQUENCE</scope>
    <source>
        <strain evidence="2">Race5_Kim</strain>
    </source>
</reference>
<protein>
    <submittedName>
        <fullName evidence="2">Uncharacterized protein</fullName>
    </submittedName>
</protein>
<dbReference type="GeneID" id="71987713"/>
<name>A0A9Q8LD27_PASFU</name>
<dbReference type="RefSeq" id="XP_047759542.1">
    <property type="nucleotide sequence ID" value="XM_047906983.1"/>
</dbReference>
<proteinExistence type="predicted"/>
<dbReference type="AlphaFoldDB" id="A0A9Q8LD27"/>
<evidence type="ECO:0000256" key="1">
    <source>
        <dbReference type="SAM" id="MobiDB-lite"/>
    </source>
</evidence>
<keyword evidence="3" id="KW-1185">Reference proteome</keyword>
<accession>A0A9Q8LD27</accession>
<feature type="compositionally biased region" description="Polar residues" evidence="1">
    <location>
        <begin position="130"/>
        <end position="139"/>
    </location>
</feature>
<evidence type="ECO:0000313" key="2">
    <source>
        <dbReference type="EMBL" id="UJO15176.1"/>
    </source>
</evidence>
<organism evidence="2 3">
    <name type="scientific">Passalora fulva</name>
    <name type="common">Tomato leaf mold</name>
    <name type="synonym">Cladosporium fulvum</name>
    <dbReference type="NCBI Taxonomy" id="5499"/>
    <lineage>
        <taxon>Eukaryota</taxon>
        <taxon>Fungi</taxon>
        <taxon>Dikarya</taxon>
        <taxon>Ascomycota</taxon>
        <taxon>Pezizomycotina</taxon>
        <taxon>Dothideomycetes</taxon>
        <taxon>Dothideomycetidae</taxon>
        <taxon>Mycosphaerellales</taxon>
        <taxon>Mycosphaerellaceae</taxon>
        <taxon>Fulvia</taxon>
    </lineage>
</organism>
<feature type="compositionally biased region" description="Basic and acidic residues" evidence="1">
    <location>
        <begin position="109"/>
        <end position="129"/>
    </location>
</feature>
<dbReference type="EMBL" id="CP090165">
    <property type="protein sequence ID" value="UJO15176.1"/>
    <property type="molecule type" value="Genomic_DNA"/>
</dbReference>
<feature type="compositionally biased region" description="Basic and acidic residues" evidence="1">
    <location>
        <begin position="354"/>
        <end position="376"/>
    </location>
</feature>
<feature type="compositionally biased region" description="Basic and acidic residues" evidence="1">
    <location>
        <begin position="402"/>
        <end position="442"/>
    </location>
</feature>
<feature type="compositionally biased region" description="Polar residues" evidence="1">
    <location>
        <begin position="195"/>
        <end position="204"/>
    </location>
</feature>
<feature type="compositionally biased region" description="Basic and acidic residues" evidence="1">
    <location>
        <begin position="173"/>
        <end position="194"/>
    </location>
</feature>
<gene>
    <name evidence="2" type="ORF">CLAFUR5_07835</name>
</gene>
<feature type="compositionally biased region" description="Basic and acidic residues" evidence="1">
    <location>
        <begin position="486"/>
        <end position="504"/>
    </location>
</feature>
<dbReference type="KEGG" id="ffu:CLAFUR5_07835"/>
<feature type="compositionally biased region" description="Polar residues" evidence="1">
    <location>
        <begin position="257"/>
        <end position="275"/>
    </location>
</feature>
<feature type="compositionally biased region" description="Polar residues" evidence="1">
    <location>
        <begin position="287"/>
        <end position="300"/>
    </location>
</feature>
<feature type="region of interest" description="Disordered" evidence="1">
    <location>
        <begin position="109"/>
        <end position="141"/>
    </location>
</feature>
<reference evidence="2" key="1">
    <citation type="submission" date="2021-12" db="EMBL/GenBank/DDBJ databases">
        <authorList>
            <person name="Zaccaron A."/>
            <person name="Stergiopoulos I."/>
        </authorList>
    </citation>
    <scope>NUCLEOTIDE SEQUENCE</scope>
    <source>
        <strain evidence="2">Race5_Kim</strain>
    </source>
</reference>
<feature type="compositionally biased region" description="Basic and acidic residues" evidence="1">
    <location>
        <begin position="451"/>
        <end position="469"/>
    </location>
</feature>
<sequence>MTVELIKKYPHLVQQYMRPKPKGASITRLPGERDPVVVIGGARLRASAVLDLTWINYLRHEDITSYEATTISPASAPSLLKALLSCRVGSLQNFASAYNLQIESHFDVKQADSKEETTKKVDHPVDKHTAANSKSSSNPLPVISFEDVAELKDKGAETSSLDSRRHGSASAAEKPRTVRDGRADTSETPPKKTGEASTAEQTADANAEEGMVHAATAKSAGHSKDGEAAPRPIASSDTQQSIANTNWQAPDKPVQRQAVSTAQKQSSLPSMQGSETLGGIFRRPMAPNTSLPSGGTSSAAMSGLASVTRKGLELDGVTDPELNTRSVDDGRIAARLDRERNIIGTRTSATPGRDSFDRQQNFRDQRANPRPRDQEQTTRGYVGEGSSYRPNYSVRTPTGDVFDPRVGRHDSRPDGRDHGGEQREQRGERRGGGSTQGDEREGGSNGKRRGHSDDDGDHSYEGQSKESKDGRKKAKLESQSSFSGQSERDGNKRHPPGDGRRGRTEGWGLRRTSWLLIECLKALEGCVSV</sequence>
<feature type="region of interest" description="Disordered" evidence="1">
    <location>
        <begin position="154"/>
        <end position="304"/>
    </location>
</feature>
<dbReference type="Proteomes" id="UP000756132">
    <property type="component" value="Chromosome 3"/>
</dbReference>
<feature type="compositionally biased region" description="Polar residues" evidence="1">
    <location>
        <begin position="235"/>
        <end position="248"/>
    </location>
</feature>
<feature type="region of interest" description="Disordered" evidence="1">
    <location>
        <begin position="342"/>
        <end position="507"/>
    </location>
</feature>
<evidence type="ECO:0000313" key="3">
    <source>
        <dbReference type="Proteomes" id="UP000756132"/>
    </source>
</evidence>